<dbReference type="SMART" id="SM00028">
    <property type="entry name" value="TPR"/>
    <property type="match status" value="3"/>
</dbReference>
<feature type="non-terminal residue" evidence="5">
    <location>
        <position position="1"/>
    </location>
</feature>
<keyword evidence="6" id="KW-1185">Reference proteome</keyword>
<organism evidence="5 6">
    <name type="scientific">Solanum stoloniferum</name>
    <dbReference type="NCBI Taxonomy" id="62892"/>
    <lineage>
        <taxon>Eukaryota</taxon>
        <taxon>Viridiplantae</taxon>
        <taxon>Streptophyta</taxon>
        <taxon>Embryophyta</taxon>
        <taxon>Tracheophyta</taxon>
        <taxon>Spermatophyta</taxon>
        <taxon>Magnoliopsida</taxon>
        <taxon>eudicotyledons</taxon>
        <taxon>Gunneridae</taxon>
        <taxon>Pentapetalae</taxon>
        <taxon>asterids</taxon>
        <taxon>lamiids</taxon>
        <taxon>Solanales</taxon>
        <taxon>Solanaceae</taxon>
        <taxon>Solanoideae</taxon>
        <taxon>Solaneae</taxon>
        <taxon>Solanum</taxon>
    </lineage>
</organism>
<dbReference type="Gene3D" id="1.25.40.10">
    <property type="entry name" value="Tetratricopeptide repeat domain"/>
    <property type="match status" value="1"/>
</dbReference>
<name>A0ABD2R2T0_9SOLN</name>
<keyword evidence="2" id="KW-0175">Coiled coil</keyword>
<evidence type="ECO:0000256" key="2">
    <source>
        <dbReference type="SAM" id="Coils"/>
    </source>
</evidence>
<dbReference type="Pfam" id="PF13877">
    <property type="entry name" value="RPAP3_C"/>
    <property type="match status" value="1"/>
</dbReference>
<evidence type="ECO:0000313" key="6">
    <source>
        <dbReference type="Proteomes" id="UP001627284"/>
    </source>
</evidence>
<dbReference type="EMBL" id="JBJKTR010000022">
    <property type="protein sequence ID" value="KAL3326119.1"/>
    <property type="molecule type" value="Genomic_DNA"/>
</dbReference>
<dbReference type="InterPro" id="IPR019734">
    <property type="entry name" value="TPR_rpt"/>
</dbReference>
<dbReference type="Pfam" id="PF13181">
    <property type="entry name" value="TPR_8"/>
    <property type="match status" value="1"/>
</dbReference>
<dbReference type="PANTHER" id="PTHR47329">
    <property type="entry name" value="OS05G0129900 PROTEIN"/>
    <property type="match status" value="1"/>
</dbReference>
<dbReference type="PROSITE" id="PS50005">
    <property type="entry name" value="TPR"/>
    <property type="match status" value="1"/>
</dbReference>
<feature type="coiled-coil region" evidence="2">
    <location>
        <begin position="332"/>
        <end position="359"/>
    </location>
</feature>
<evidence type="ECO:0000256" key="1">
    <source>
        <dbReference type="PROSITE-ProRule" id="PRU00339"/>
    </source>
</evidence>
<evidence type="ECO:0000256" key="3">
    <source>
        <dbReference type="SAM" id="MobiDB-lite"/>
    </source>
</evidence>
<gene>
    <name evidence="5" type="ORF">AABB24_037025</name>
</gene>
<accession>A0ABD2R2T0</accession>
<dbReference type="InterPro" id="IPR011990">
    <property type="entry name" value="TPR-like_helical_dom_sf"/>
</dbReference>
<proteinExistence type="predicted"/>
<reference evidence="5 6" key="1">
    <citation type="submission" date="2024-05" db="EMBL/GenBank/DDBJ databases">
        <title>De novo assembly of an allotetraploid wild potato.</title>
        <authorList>
            <person name="Hosaka A.J."/>
        </authorList>
    </citation>
    <scope>NUCLEOTIDE SEQUENCE [LARGE SCALE GENOMIC DNA]</scope>
    <source>
        <tissue evidence="5">Young leaves</tissue>
    </source>
</reference>
<dbReference type="PANTHER" id="PTHR47329:SF1">
    <property type="entry name" value="OS05G0129900 PROTEIN"/>
    <property type="match status" value="1"/>
</dbReference>
<sequence>TRLTQNPLAKTKKPSSSTLMARVPSKHSRDQFQDMQGLLNNLQDWELSLKGKDKKMKSQARGKETLREDWSRTSELLTSPQANGTQRVGKSTSIRSAAGPYNYSKNYNSISHLSSELISEESNINANSEKELGNECFKQKKFNEAIDCYSRSIALSPTAVSYANRAMAYLKIKRFLEAENDCTEALNLDDRYVKAYSRRSTSRKELGKLKESIGDAEFALRLEPQNPEIKKQYGEVKALYEKEILKRVSGATDVSAQGAQKSGKTIKSCPVIQSVSSSSQKVAEVRTIPAKENNRDVPGTAKVEDTDMQINNKDSDASPTVPTLNPAFGTAKKTHKISKQELEESVQELAARAAGLAKTEAAKNIAAPNSAYQFEVSWRGLSGDRNLQTQLLKVTSPAMLPRIFKNALSAPMLMDIVRCVSAFFIEDMNLAIRYLEGLTKVPRFDMIIMCLSSTDKSELLKIWEEVFCKGAEEHSATLGALRVTYGLK</sequence>
<feature type="region of interest" description="Disordered" evidence="3">
    <location>
        <begin position="1"/>
        <end position="23"/>
    </location>
</feature>
<dbReference type="InterPro" id="IPR025986">
    <property type="entry name" value="RPAP3-like_C"/>
</dbReference>
<protein>
    <recommendedName>
        <fullName evidence="4">RNA-polymerase II-associated protein 3-like C-terminal domain-containing protein</fullName>
    </recommendedName>
</protein>
<dbReference type="Proteomes" id="UP001627284">
    <property type="component" value="Unassembled WGS sequence"/>
</dbReference>
<feature type="compositionally biased region" description="Polar residues" evidence="3">
    <location>
        <begin position="1"/>
        <end position="19"/>
    </location>
</feature>
<evidence type="ECO:0000313" key="5">
    <source>
        <dbReference type="EMBL" id="KAL3326119.1"/>
    </source>
</evidence>
<evidence type="ECO:0000259" key="4">
    <source>
        <dbReference type="Pfam" id="PF13877"/>
    </source>
</evidence>
<dbReference type="AlphaFoldDB" id="A0ABD2R2T0"/>
<comment type="caution">
    <text evidence="5">The sequence shown here is derived from an EMBL/GenBank/DDBJ whole genome shotgun (WGS) entry which is preliminary data.</text>
</comment>
<keyword evidence="1" id="KW-0802">TPR repeat</keyword>
<dbReference type="Pfam" id="PF00515">
    <property type="entry name" value="TPR_1"/>
    <property type="match status" value="1"/>
</dbReference>
<feature type="domain" description="RNA-polymerase II-associated protein 3-like C-terminal" evidence="4">
    <location>
        <begin position="367"/>
        <end position="456"/>
    </location>
</feature>
<dbReference type="SUPFAM" id="SSF48452">
    <property type="entry name" value="TPR-like"/>
    <property type="match status" value="1"/>
</dbReference>
<feature type="repeat" description="TPR" evidence="1">
    <location>
        <begin position="126"/>
        <end position="159"/>
    </location>
</feature>